<dbReference type="EMBL" id="CP014859">
    <property type="protein sequence ID" value="AOS63642.1"/>
    <property type="molecule type" value="Genomic_DNA"/>
</dbReference>
<accession>A0AAC9HQA8</accession>
<protein>
    <submittedName>
        <fullName evidence="2">Uncharacterized protein</fullName>
    </submittedName>
</protein>
<organism evidence="2 3">
    <name type="scientific">Actinoalloteichus hymeniacidonis</name>
    <dbReference type="NCBI Taxonomy" id="340345"/>
    <lineage>
        <taxon>Bacteria</taxon>
        <taxon>Bacillati</taxon>
        <taxon>Actinomycetota</taxon>
        <taxon>Actinomycetes</taxon>
        <taxon>Pseudonocardiales</taxon>
        <taxon>Pseudonocardiaceae</taxon>
        <taxon>Actinoalloteichus</taxon>
    </lineage>
</organism>
<keyword evidence="3" id="KW-1185">Reference proteome</keyword>
<name>A0AAC9HQA8_9PSEU</name>
<dbReference type="AlphaFoldDB" id="A0AAC9HQA8"/>
<dbReference type="Proteomes" id="UP000095210">
    <property type="component" value="Chromosome"/>
</dbReference>
<feature type="region of interest" description="Disordered" evidence="1">
    <location>
        <begin position="1"/>
        <end position="103"/>
    </location>
</feature>
<evidence type="ECO:0000313" key="2">
    <source>
        <dbReference type="EMBL" id="AOS63642.1"/>
    </source>
</evidence>
<proteinExistence type="predicted"/>
<gene>
    <name evidence="2" type="ORF">TL08_14140</name>
</gene>
<dbReference type="KEGG" id="ahm:TL08_14140"/>
<evidence type="ECO:0000313" key="3">
    <source>
        <dbReference type="Proteomes" id="UP000095210"/>
    </source>
</evidence>
<evidence type="ECO:0000256" key="1">
    <source>
        <dbReference type="SAM" id="MobiDB-lite"/>
    </source>
</evidence>
<feature type="compositionally biased region" description="Basic residues" evidence="1">
    <location>
        <begin position="73"/>
        <end position="82"/>
    </location>
</feature>
<feature type="region of interest" description="Disordered" evidence="1">
    <location>
        <begin position="125"/>
        <end position="183"/>
    </location>
</feature>
<reference evidence="3" key="1">
    <citation type="submission" date="2016-03" db="EMBL/GenBank/DDBJ databases">
        <title>Complete genome sequence of the type strain Actinoalloteichus hymeniacidonis DSM 45092.</title>
        <authorList>
            <person name="Schaffert L."/>
            <person name="Albersmeier A."/>
            <person name="Winkler A."/>
            <person name="Kalinowski J."/>
            <person name="Zotchev S."/>
            <person name="Ruckert C."/>
        </authorList>
    </citation>
    <scope>NUCLEOTIDE SEQUENCE [LARGE SCALE GENOMIC DNA]</scope>
    <source>
        <strain evidence="3">HPA177(T) (DSM 45092(T))</strain>
    </source>
</reference>
<sequence>MAGRGPGWPIDSVTCADHPRREHRAPSTRPGGLRLHTGQARPTTRPGVARGHPPTAHRRAPVPRSGLRQGSSRTRRRGRRTRGPTGRDTADSRSTKLGAALFGVGGTGTGTNLGIRSDITRRPWTISLTGPGRRAPRQSEQTRRSSARRLGWCSPGSGIQGVAVRPRNTPGGDARRPSTSAADHDRVWLTSTTCSRTTPGLSPTLALVVRLPALAGRDWSTSVSGAATLCTELFGKRVDLSFGSLGSGQGQGAHLLQRTQPLIGGRAGILGGA</sequence>